<keyword evidence="2" id="KW-1185">Reference proteome</keyword>
<name>A0ABD0U525_DENTH</name>
<gene>
    <name evidence="1" type="ORF">M5K25_021739</name>
</gene>
<reference evidence="1 2" key="1">
    <citation type="journal article" date="2024" name="Plant Biotechnol. J.">
        <title>Dendrobium thyrsiflorum genome and its molecular insights into genes involved in important horticultural traits.</title>
        <authorList>
            <person name="Chen B."/>
            <person name="Wang J.Y."/>
            <person name="Zheng P.J."/>
            <person name="Li K.L."/>
            <person name="Liang Y.M."/>
            <person name="Chen X.F."/>
            <person name="Zhang C."/>
            <person name="Zhao X."/>
            <person name="He X."/>
            <person name="Zhang G.Q."/>
            <person name="Liu Z.J."/>
            <person name="Xu Q."/>
        </authorList>
    </citation>
    <scope>NUCLEOTIDE SEQUENCE [LARGE SCALE GENOMIC DNA]</scope>
    <source>
        <strain evidence="1">GZMU011</strain>
    </source>
</reference>
<dbReference type="AlphaFoldDB" id="A0ABD0U525"/>
<evidence type="ECO:0000313" key="1">
    <source>
        <dbReference type="EMBL" id="KAL0907338.1"/>
    </source>
</evidence>
<protein>
    <submittedName>
        <fullName evidence="1">Uncharacterized protein</fullName>
    </submittedName>
</protein>
<comment type="caution">
    <text evidence="1">The sequence shown here is derived from an EMBL/GenBank/DDBJ whole genome shotgun (WGS) entry which is preliminary data.</text>
</comment>
<sequence>MKWKKETSKWLNSKYSMDERKTCGDPLRHQGQRFVLWTVMGVGSRRERAEDLTQTHVNDKLNKVNLFLKTHLLWWKLNSTVAPKTENCL</sequence>
<dbReference type="EMBL" id="JANQDX010000017">
    <property type="protein sequence ID" value="KAL0907338.1"/>
    <property type="molecule type" value="Genomic_DNA"/>
</dbReference>
<evidence type="ECO:0000313" key="2">
    <source>
        <dbReference type="Proteomes" id="UP001552299"/>
    </source>
</evidence>
<proteinExistence type="predicted"/>
<organism evidence="1 2">
    <name type="scientific">Dendrobium thyrsiflorum</name>
    <name type="common">Pinecone-like raceme dendrobium</name>
    <name type="synonym">Orchid</name>
    <dbReference type="NCBI Taxonomy" id="117978"/>
    <lineage>
        <taxon>Eukaryota</taxon>
        <taxon>Viridiplantae</taxon>
        <taxon>Streptophyta</taxon>
        <taxon>Embryophyta</taxon>
        <taxon>Tracheophyta</taxon>
        <taxon>Spermatophyta</taxon>
        <taxon>Magnoliopsida</taxon>
        <taxon>Liliopsida</taxon>
        <taxon>Asparagales</taxon>
        <taxon>Orchidaceae</taxon>
        <taxon>Epidendroideae</taxon>
        <taxon>Malaxideae</taxon>
        <taxon>Dendrobiinae</taxon>
        <taxon>Dendrobium</taxon>
    </lineage>
</organism>
<dbReference type="Proteomes" id="UP001552299">
    <property type="component" value="Unassembled WGS sequence"/>
</dbReference>
<accession>A0ABD0U525</accession>